<feature type="compositionally biased region" description="Polar residues" evidence="1">
    <location>
        <begin position="420"/>
        <end position="431"/>
    </location>
</feature>
<dbReference type="PROSITE" id="PS50213">
    <property type="entry name" value="FAS1"/>
    <property type="match status" value="1"/>
</dbReference>
<accession>A0A8J6E3N5</accession>
<feature type="domain" description="FAS1" evidence="2">
    <location>
        <begin position="1"/>
        <end position="124"/>
    </location>
</feature>
<name>A0A8J6E3N5_9EUKA</name>
<dbReference type="GO" id="GO:0005769">
    <property type="term" value="C:early endosome"/>
    <property type="evidence" value="ECO:0007669"/>
    <property type="project" value="TreeGrafter"/>
</dbReference>
<dbReference type="GO" id="GO:0005886">
    <property type="term" value="C:plasma membrane"/>
    <property type="evidence" value="ECO:0007669"/>
    <property type="project" value="TreeGrafter"/>
</dbReference>
<comment type="caution">
    <text evidence="3">The sequence shown here is derived from an EMBL/GenBank/DDBJ whole genome shotgun (WGS) entry which is preliminary data.</text>
</comment>
<evidence type="ECO:0000313" key="3">
    <source>
        <dbReference type="EMBL" id="KAG9393412.1"/>
    </source>
</evidence>
<dbReference type="GO" id="GO:0097422">
    <property type="term" value="C:tubular endosome"/>
    <property type="evidence" value="ECO:0007669"/>
    <property type="project" value="TreeGrafter"/>
</dbReference>
<dbReference type="GO" id="GO:0000149">
    <property type="term" value="F:SNARE binding"/>
    <property type="evidence" value="ECO:0007669"/>
    <property type="project" value="TreeGrafter"/>
</dbReference>
<reference evidence="3" key="1">
    <citation type="submission" date="2021-05" db="EMBL/GenBank/DDBJ databases">
        <title>A free-living protist that lacks canonical eukaryotic 1 DNA replication and segregation systems.</title>
        <authorList>
            <person name="Salas-Leiva D.E."/>
            <person name="Tromer E.C."/>
            <person name="Curtis B.A."/>
            <person name="Jerlstrom-Hultqvist J."/>
            <person name="Kolisko M."/>
            <person name="Yi Z."/>
            <person name="Salas-Leiva J.S."/>
            <person name="Gallot-Lavallee L."/>
            <person name="Kops G.J.P.L."/>
            <person name="Archibald J.M."/>
            <person name="Simpson A.G.B."/>
            <person name="Roger A.J."/>
        </authorList>
    </citation>
    <scope>NUCLEOTIDE SEQUENCE</scope>
    <source>
        <strain evidence="3">BICM</strain>
    </source>
</reference>
<evidence type="ECO:0000313" key="4">
    <source>
        <dbReference type="Proteomes" id="UP000717585"/>
    </source>
</evidence>
<gene>
    <name evidence="3" type="ORF">J8273_3548</name>
</gene>
<organism evidence="3 4">
    <name type="scientific">Carpediemonas membranifera</name>
    <dbReference type="NCBI Taxonomy" id="201153"/>
    <lineage>
        <taxon>Eukaryota</taxon>
        <taxon>Metamonada</taxon>
        <taxon>Carpediemonas-like organisms</taxon>
        <taxon>Carpediemonas</taxon>
    </lineage>
</organism>
<evidence type="ECO:0000256" key="1">
    <source>
        <dbReference type="SAM" id="MobiDB-lite"/>
    </source>
</evidence>
<dbReference type="GO" id="GO:0030133">
    <property type="term" value="C:transport vesicle"/>
    <property type="evidence" value="ECO:0007669"/>
    <property type="project" value="TreeGrafter"/>
</dbReference>
<dbReference type="EMBL" id="JAHDYR010000025">
    <property type="protein sequence ID" value="KAG9393412.1"/>
    <property type="molecule type" value="Genomic_DNA"/>
</dbReference>
<dbReference type="InterPro" id="IPR051248">
    <property type="entry name" value="UPF0507/Ank_repeat_27"/>
</dbReference>
<dbReference type="AlphaFoldDB" id="A0A8J6E3N5"/>
<dbReference type="PANTHER" id="PTHR24170">
    <property type="entry name" value="ANKYRIN REPEAT DOMAIN-CONTAINING PROTEIN 27"/>
    <property type="match status" value="1"/>
</dbReference>
<dbReference type="GO" id="GO:0005085">
    <property type="term" value="F:guanyl-nucleotide exchange factor activity"/>
    <property type="evidence" value="ECO:0007669"/>
    <property type="project" value="TreeGrafter"/>
</dbReference>
<dbReference type="GO" id="GO:0045022">
    <property type="term" value="P:early endosome to late endosome transport"/>
    <property type="evidence" value="ECO:0007669"/>
    <property type="project" value="TreeGrafter"/>
</dbReference>
<feature type="compositionally biased region" description="Basic and acidic residues" evidence="1">
    <location>
        <begin position="436"/>
        <end position="445"/>
    </location>
</feature>
<proteinExistence type="predicted"/>
<evidence type="ECO:0000259" key="2">
    <source>
        <dbReference type="PROSITE" id="PS50213"/>
    </source>
</evidence>
<dbReference type="PANTHER" id="PTHR24170:SF1">
    <property type="entry name" value="DOMAIN PROTEIN, PUTATIVE (AFU_ORTHOLOGUE AFUA_1G09870)-RELATED"/>
    <property type="match status" value="1"/>
</dbReference>
<feature type="region of interest" description="Disordered" evidence="1">
    <location>
        <begin position="413"/>
        <end position="483"/>
    </location>
</feature>
<protein>
    <submittedName>
        <fullName evidence="3">FAS1/BIgH3 domain</fullName>
    </submittedName>
</protein>
<dbReference type="InterPro" id="IPR000782">
    <property type="entry name" value="FAS1_domain"/>
</dbReference>
<dbReference type="GO" id="GO:0005770">
    <property type="term" value="C:late endosome"/>
    <property type="evidence" value="ECO:0007669"/>
    <property type="project" value="TreeGrafter"/>
</dbReference>
<sequence length="483" mass="52613">MADDNVFYQHIRAGKNKSNFFDVAAANRLTIFIPTNQSLSDMYGLPAKKLDKSMIRDHIFKPSPVVKNHLISLSGKEIALDLDAGLVHRLKGWFRSEDITIKSEVTNYNGNFDAYMVYTISEPLSVPKSFQKKRKEVAPALLDIAQTPEEYTALLKDTVGSPALAALEKDLAMFRRGYLIDSSHLDDAKETLADIVDRAVQRIVQTCPAFVSCQVDAKRLATLRQAVVHITLAKVRPDIITKLGVAFVTEKGAYAAACRSFRVSHPTRPEQAKEMGLPETICRQLGMPEFELIGKTLTASIAEADTPGQIAQATMHATDRALALIETDEPVTADSMIPLTAVLLLQGDLDTTAALSLVNILYARHFNIGGDGTTQYRVTTLEAAAKHIMGRELAEGESLGYFGSPPLAGRGSLDAAGVNSAGTSNNTSPTTAPVARVHEVLRLAESDSEEEETAPKPVSHVPRRPGRGRGLPPAIIKMNRERY</sequence>
<keyword evidence="4" id="KW-1185">Reference proteome</keyword>
<dbReference type="Proteomes" id="UP000717585">
    <property type="component" value="Unassembled WGS sequence"/>
</dbReference>